<name>A0A0A9G1Q8_ARUDO</name>
<evidence type="ECO:0000313" key="1">
    <source>
        <dbReference type="EMBL" id="JAE16476.1"/>
    </source>
</evidence>
<dbReference type="EMBL" id="GBRH01181420">
    <property type="protein sequence ID" value="JAE16476.1"/>
    <property type="molecule type" value="Transcribed_RNA"/>
</dbReference>
<proteinExistence type="predicted"/>
<organism evidence="1">
    <name type="scientific">Arundo donax</name>
    <name type="common">Giant reed</name>
    <name type="synonym">Donax arundinaceus</name>
    <dbReference type="NCBI Taxonomy" id="35708"/>
    <lineage>
        <taxon>Eukaryota</taxon>
        <taxon>Viridiplantae</taxon>
        <taxon>Streptophyta</taxon>
        <taxon>Embryophyta</taxon>
        <taxon>Tracheophyta</taxon>
        <taxon>Spermatophyta</taxon>
        <taxon>Magnoliopsida</taxon>
        <taxon>Liliopsida</taxon>
        <taxon>Poales</taxon>
        <taxon>Poaceae</taxon>
        <taxon>PACMAD clade</taxon>
        <taxon>Arundinoideae</taxon>
        <taxon>Arundineae</taxon>
        <taxon>Arundo</taxon>
    </lineage>
</organism>
<sequence>MEHKLPASLHMHVSTTNAVRWSEANILSFCGR</sequence>
<protein>
    <submittedName>
        <fullName evidence="1">Uncharacterized protein</fullName>
    </submittedName>
</protein>
<accession>A0A0A9G1Q8</accession>
<reference evidence="1" key="2">
    <citation type="journal article" date="2015" name="Data Brief">
        <title>Shoot transcriptome of the giant reed, Arundo donax.</title>
        <authorList>
            <person name="Barrero R.A."/>
            <person name="Guerrero F.D."/>
            <person name="Moolhuijzen P."/>
            <person name="Goolsby J.A."/>
            <person name="Tidwell J."/>
            <person name="Bellgard S.E."/>
            <person name="Bellgard M.I."/>
        </authorList>
    </citation>
    <scope>NUCLEOTIDE SEQUENCE</scope>
    <source>
        <tissue evidence="1">Shoot tissue taken approximately 20 cm above the soil surface</tissue>
    </source>
</reference>
<dbReference type="AlphaFoldDB" id="A0A0A9G1Q8"/>
<reference evidence="1" key="1">
    <citation type="submission" date="2014-09" db="EMBL/GenBank/DDBJ databases">
        <authorList>
            <person name="Magalhaes I.L.F."/>
            <person name="Oliveira U."/>
            <person name="Santos F.R."/>
            <person name="Vidigal T.H.D.A."/>
            <person name="Brescovit A.D."/>
            <person name="Santos A.J."/>
        </authorList>
    </citation>
    <scope>NUCLEOTIDE SEQUENCE</scope>
    <source>
        <tissue evidence="1">Shoot tissue taken approximately 20 cm above the soil surface</tissue>
    </source>
</reference>